<dbReference type="EMBL" id="GBXM01066168">
    <property type="protein sequence ID" value="JAH42409.1"/>
    <property type="molecule type" value="Transcribed_RNA"/>
</dbReference>
<reference evidence="1" key="1">
    <citation type="submission" date="2014-11" db="EMBL/GenBank/DDBJ databases">
        <authorList>
            <person name="Amaro Gonzalez C."/>
        </authorList>
    </citation>
    <scope>NUCLEOTIDE SEQUENCE</scope>
</reference>
<proteinExistence type="predicted"/>
<protein>
    <submittedName>
        <fullName evidence="1">Uncharacterized protein</fullName>
    </submittedName>
</protein>
<accession>A0A0E9SM17</accession>
<organism evidence="1">
    <name type="scientific">Anguilla anguilla</name>
    <name type="common">European freshwater eel</name>
    <name type="synonym">Muraena anguilla</name>
    <dbReference type="NCBI Taxonomy" id="7936"/>
    <lineage>
        <taxon>Eukaryota</taxon>
        <taxon>Metazoa</taxon>
        <taxon>Chordata</taxon>
        <taxon>Craniata</taxon>
        <taxon>Vertebrata</taxon>
        <taxon>Euteleostomi</taxon>
        <taxon>Actinopterygii</taxon>
        <taxon>Neopterygii</taxon>
        <taxon>Teleostei</taxon>
        <taxon>Anguilliformes</taxon>
        <taxon>Anguillidae</taxon>
        <taxon>Anguilla</taxon>
    </lineage>
</organism>
<evidence type="ECO:0000313" key="1">
    <source>
        <dbReference type="EMBL" id="JAH42409.1"/>
    </source>
</evidence>
<sequence length="17" mass="2115">MFIAYSEEQDMPTRRIK</sequence>
<reference evidence="1" key="2">
    <citation type="journal article" date="2015" name="Fish Shellfish Immunol.">
        <title>Early steps in the European eel (Anguilla anguilla)-Vibrio vulnificus interaction in the gills: Role of the RtxA13 toxin.</title>
        <authorList>
            <person name="Callol A."/>
            <person name="Pajuelo D."/>
            <person name="Ebbesson L."/>
            <person name="Teles M."/>
            <person name="MacKenzie S."/>
            <person name="Amaro C."/>
        </authorList>
    </citation>
    <scope>NUCLEOTIDE SEQUENCE</scope>
</reference>
<dbReference type="AlphaFoldDB" id="A0A0E9SM17"/>
<name>A0A0E9SM17_ANGAN</name>